<protein>
    <recommendedName>
        <fullName evidence="10">ATP-dependent RNA helicase</fullName>
        <ecNumber evidence="10">3.6.4.13</ecNumber>
    </recommendedName>
</protein>
<dbReference type="SMART" id="SM00490">
    <property type="entry name" value="HELICc"/>
    <property type="match status" value="1"/>
</dbReference>
<dbReference type="GO" id="GO:0003723">
    <property type="term" value="F:RNA binding"/>
    <property type="evidence" value="ECO:0007669"/>
    <property type="project" value="UniProtKB-UniRule"/>
</dbReference>
<dbReference type="PROSITE" id="PS51194">
    <property type="entry name" value="HELICASE_CTER"/>
    <property type="match status" value="1"/>
</dbReference>
<dbReference type="CDD" id="cd17956">
    <property type="entry name" value="DEADc_DDX51"/>
    <property type="match status" value="1"/>
</dbReference>
<evidence type="ECO:0000259" key="12">
    <source>
        <dbReference type="PROSITE" id="PS51192"/>
    </source>
</evidence>
<dbReference type="RefSeq" id="XP_007732512.1">
    <property type="nucleotide sequence ID" value="XM_007734322.1"/>
</dbReference>
<dbReference type="Pfam" id="PF00271">
    <property type="entry name" value="Helicase_C"/>
    <property type="match status" value="1"/>
</dbReference>
<dbReference type="GO" id="GO:0016787">
    <property type="term" value="F:hydrolase activity"/>
    <property type="evidence" value="ECO:0007669"/>
    <property type="project" value="UniProtKB-KW"/>
</dbReference>
<evidence type="ECO:0000313" key="15">
    <source>
        <dbReference type="EMBL" id="EXJ87233.1"/>
    </source>
</evidence>
<feature type="domain" description="Helicase C-terminal" evidence="13">
    <location>
        <begin position="640"/>
        <end position="816"/>
    </location>
</feature>
<dbReference type="HOGENOM" id="CLU_003041_15_2_1"/>
<feature type="compositionally biased region" description="Low complexity" evidence="11">
    <location>
        <begin position="615"/>
        <end position="628"/>
    </location>
</feature>
<comment type="catalytic activity">
    <reaction evidence="8 10">
        <text>ATP + H2O = ADP + phosphate + H(+)</text>
        <dbReference type="Rhea" id="RHEA:13065"/>
        <dbReference type="ChEBI" id="CHEBI:15377"/>
        <dbReference type="ChEBI" id="CHEBI:15378"/>
        <dbReference type="ChEBI" id="CHEBI:30616"/>
        <dbReference type="ChEBI" id="CHEBI:43474"/>
        <dbReference type="ChEBI" id="CHEBI:456216"/>
        <dbReference type="EC" id="3.6.4.13"/>
    </reaction>
</comment>
<evidence type="ECO:0000313" key="16">
    <source>
        <dbReference type="Proteomes" id="UP000019478"/>
    </source>
</evidence>
<dbReference type="PROSITE" id="PS51192">
    <property type="entry name" value="HELICASE_ATP_BIND_1"/>
    <property type="match status" value="1"/>
</dbReference>
<evidence type="ECO:0000256" key="9">
    <source>
        <dbReference type="PROSITE-ProRule" id="PRU00552"/>
    </source>
</evidence>
<dbReference type="InterPro" id="IPR011545">
    <property type="entry name" value="DEAD/DEAH_box_helicase_dom"/>
</dbReference>
<evidence type="ECO:0000259" key="14">
    <source>
        <dbReference type="PROSITE" id="PS51195"/>
    </source>
</evidence>
<dbReference type="CDD" id="cd18787">
    <property type="entry name" value="SF2_C_DEAD"/>
    <property type="match status" value="1"/>
</dbReference>
<dbReference type="GO" id="GO:0006364">
    <property type="term" value="P:rRNA processing"/>
    <property type="evidence" value="ECO:0007669"/>
    <property type="project" value="UniProtKB-KW"/>
</dbReference>
<dbReference type="InterPro" id="IPR001650">
    <property type="entry name" value="Helicase_C-like"/>
</dbReference>
<dbReference type="EC" id="3.6.4.13" evidence="10"/>
<dbReference type="GO" id="GO:0005730">
    <property type="term" value="C:nucleolus"/>
    <property type="evidence" value="ECO:0007669"/>
    <property type="project" value="UniProtKB-SubCell"/>
</dbReference>
<dbReference type="SMART" id="SM00487">
    <property type="entry name" value="DEXDc"/>
    <property type="match status" value="1"/>
</dbReference>
<dbReference type="InterPro" id="IPR027417">
    <property type="entry name" value="P-loop_NTPase"/>
</dbReference>
<dbReference type="GO" id="GO:0005524">
    <property type="term" value="F:ATP binding"/>
    <property type="evidence" value="ECO:0007669"/>
    <property type="project" value="UniProtKB-UniRule"/>
</dbReference>
<gene>
    <name evidence="15" type="ORF">A1O3_04192</name>
</gene>
<keyword evidence="3 10" id="KW-0547">Nucleotide-binding</keyword>
<keyword evidence="7 10" id="KW-0694">RNA-binding</keyword>
<comment type="subcellular location">
    <subcellularLocation>
        <location evidence="1">Nucleus</location>
        <location evidence="1">Nucleolus</location>
    </subcellularLocation>
</comment>
<dbReference type="GO" id="GO:0003724">
    <property type="term" value="F:RNA helicase activity"/>
    <property type="evidence" value="ECO:0007669"/>
    <property type="project" value="UniProtKB-EC"/>
</dbReference>
<sequence length="824" mass="88791">MSNFYARYVPPGQKSEAVAVTSPSPNSTKRKREGDTGTKQKQGKKPKLSTAVDKVASKATRSPSPDHRTPADDASVAAERAVLDKYRVTEAARSADPSADIRPRRSKIQVSEEVAQQNHDHDDGSKSRKGHKSKLDVDETDSETEAGTHHKRHAAVLSKFEKAKQLEAERPQDSEASSDQPPIELHGLEPLPQPQEVEVVPSKPTYSTLPGWQETPLNVSPELTATFESLGVSSELLANLHRSGLDRAFPVQAAILPLLLEGPDRYDGDLCISAATGSGKTLAYVLPTIDGLRSLAGTKLRAVIVVPTRELVKQVRELCEICASGTSLKIATAVGSKSIKEEQESLVAEEHVYNPQQYKIEQKKCVDWSSISLEKLVHKSTSGDPMDSVGYVTRYRSKVDILITTPGRLVDHLNSTPGFTLDDVKWLVVDEADKLLNQSYQEWIEVVVPALQSRAATKDRDDLLRHMRLAPPRRKVTKVLLSATMTRDVSKLNALGLYNPKMVVLTGASTADASASGPTVASGLGIEFSSHEISDVFHIPELLDEAAIAVPDGSEKPLYLLQLLDKHIGIIPSTPSVPAASTSASVSDTSSDADTSSESSSDSDSLSSDEEDSSSSDSATTSDHSSTAQATPSKASASRQTNEAGQSPRALIFARSTASATRLSRLLVLLCPALASRISTLTRSTTSSASSRRALALFRSSKISILIATDRASRGLDVPGLEHVISYDVPSSALTYVHRVGRSARAGKAGHAWTFVEHREGAWFWREIGGKGKGDTTGPGGNDGSIERIHAIRRIHLSIGQEDIKARYEKALQQLGDEARNTSS</sequence>
<organism evidence="15 16">
    <name type="scientific">Capronia epimyces CBS 606.96</name>
    <dbReference type="NCBI Taxonomy" id="1182542"/>
    <lineage>
        <taxon>Eukaryota</taxon>
        <taxon>Fungi</taxon>
        <taxon>Dikarya</taxon>
        <taxon>Ascomycota</taxon>
        <taxon>Pezizomycotina</taxon>
        <taxon>Eurotiomycetes</taxon>
        <taxon>Chaetothyriomycetidae</taxon>
        <taxon>Chaetothyriales</taxon>
        <taxon>Herpotrichiellaceae</taxon>
        <taxon>Capronia</taxon>
    </lineage>
</organism>
<feature type="compositionally biased region" description="Polar residues" evidence="11">
    <location>
        <begin position="629"/>
        <end position="645"/>
    </location>
</feature>
<evidence type="ECO:0000256" key="6">
    <source>
        <dbReference type="ARBA" id="ARBA00022840"/>
    </source>
</evidence>
<dbReference type="PROSITE" id="PS00039">
    <property type="entry name" value="DEAD_ATP_HELICASE"/>
    <property type="match status" value="1"/>
</dbReference>
<evidence type="ECO:0000256" key="8">
    <source>
        <dbReference type="ARBA" id="ARBA00047984"/>
    </source>
</evidence>
<comment type="function">
    <text evidence="10">RNA helicase.</text>
</comment>
<comment type="domain">
    <text evidence="10">The Q motif is unique to and characteristic of the DEAD box family of RNA helicases and controls ATP binding and hydrolysis.</text>
</comment>
<feature type="domain" description="DEAD-box RNA helicase Q" evidence="14">
    <location>
        <begin position="225"/>
        <end position="253"/>
    </location>
</feature>
<evidence type="ECO:0000256" key="1">
    <source>
        <dbReference type="ARBA" id="ARBA00004604"/>
    </source>
</evidence>
<evidence type="ECO:0000256" key="5">
    <source>
        <dbReference type="ARBA" id="ARBA00022806"/>
    </source>
</evidence>
<dbReference type="Proteomes" id="UP000019478">
    <property type="component" value="Unassembled WGS sequence"/>
</dbReference>
<dbReference type="Pfam" id="PF00270">
    <property type="entry name" value="DEAD"/>
    <property type="match status" value="2"/>
</dbReference>
<dbReference type="STRING" id="1182542.W9Y3Y8"/>
<feature type="compositionally biased region" description="Basic and acidic residues" evidence="11">
    <location>
        <begin position="159"/>
        <end position="173"/>
    </location>
</feature>
<dbReference type="GeneID" id="19168312"/>
<evidence type="ECO:0000256" key="3">
    <source>
        <dbReference type="ARBA" id="ARBA00022741"/>
    </source>
</evidence>
<dbReference type="AlphaFoldDB" id="W9Y3Y8"/>
<feature type="compositionally biased region" description="Basic and acidic residues" evidence="11">
    <location>
        <begin position="81"/>
        <end position="90"/>
    </location>
</feature>
<dbReference type="eggNOG" id="KOG0350">
    <property type="taxonomic scope" value="Eukaryota"/>
</dbReference>
<feature type="compositionally biased region" description="Low complexity" evidence="11">
    <location>
        <begin position="575"/>
        <end position="606"/>
    </location>
</feature>
<dbReference type="EMBL" id="AMGY01000003">
    <property type="protein sequence ID" value="EXJ87233.1"/>
    <property type="molecule type" value="Genomic_DNA"/>
</dbReference>
<evidence type="ECO:0000256" key="10">
    <source>
        <dbReference type="RuleBase" id="RU365068"/>
    </source>
</evidence>
<dbReference type="OrthoDB" id="3370at2759"/>
<reference evidence="15 16" key="1">
    <citation type="submission" date="2013-03" db="EMBL/GenBank/DDBJ databases">
        <title>The Genome Sequence of Capronia epimyces CBS 606.96.</title>
        <authorList>
            <consortium name="The Broad Institute Genomics Platform"/>
            <person name="Cuomo C."/>
            <person name="de Hoog S."/>
            <person name="Gorbushina A."/>
            <person name="Walker B."/>
            <person name="Young S.K."/>
            <person name="Zeng Q."/>
            <person name="Gargeya S."/>
            <person name="Fitzgerald M."/>
            <person name="Haas B."/>
            <person name="Abouelleil A."/>
            <person name="Allen A.W."/>
            <person name="Alvarado L."/>
            <person name="Arachchi H.M."/>
            <person name="Berlin A.M."/>
            <person name="Chapman S.B."/>
            <person name="Gainer-Dewar J."/>
            <person name="Goldberg J."/>
            <person name="Griggs A."/>
            <person name="Gujja S."/>
            <person name="Hansen M."/>
            <person name="Howarth C."/>
            <person name="Imamovic A."/>
            <person name="Ireland A."/>
            <person name="Larimer J."/>
            <person name="McCowan C."/>
            <person name="Murphy C."/>
            <person name="Pearson M."/>
            <person name="Poon T.W."/>
            <person name="Priest M."/>
            <person name="Roberts A."/>
            <person name="Saif S."/>
            <person name="Shea T."/>
            <person name="Sisk P."/>
            <person name="Sykes S."/>
            <person name="Wortman J."/>
            <person name="Nusbaum C."/>
            <person name="Birren B."/>
        </authorList>
    </citation>
    <scope>NUCLEOTIDE SEQUENCE [LARGE SCALE GENOMIC DNA]</scope>
    <source>
        <strain evidence="15 16">CBS 606.96</strain>
    </source>
</reference>
<dbReference type="PANTHER" id="PTHR24031">
    <property type="entry name" value="RNA HELICASE"/>
    <property type="match status" value="1"/>
</dbReference>
<name>W9Y3Y8_9EURO</name>
<comment type="similarity">
    <text evidence="10">Belongs to the DEAD box helicase family.</text>
</comment>
<keyword evidence="4 10" id="KW-0378">Hydrolase</keyword>
<keyword evidence="2" id="KW-0698">rRNA processing</keyword>
<feature type="short sequence motif" description="Q motif" evidence="9">
    <location>
        <begin position="225"/>
        <end position="253"/>
    </location>
</feature>
<dbReference type="InterPro" id="IPR014014">
    <property type="entry name" value="RNA_helicase_DEAD_Q_motif"/>
</dbReference>
<dbReference type="InterPro" id="IPR014001">
    <property type="entry name" value="Helicase_ATP-bd"/>
</dbReference>
<dbReference type="SUPFAM" id="SSF52540">
    <property type="entry name" value="P-loop containing nucleoside triphosphate hydrolases"/>
    <property type="match status" value="2"/>
</dbReference>
<accession>W9Y3Y8</accession>
<evidence type="ECO:0000259" key="13">
    <source>
        <dbReference type="PROSITE" id="PS51194"/>
    </source>
</evidence>
<dbReference type="Gene3D" id="3.40.50.300">
    <property type="entry name" value="P-loop containing nucleotide triphosphate hydrolases"/>
    <property type="match status" value="2"/>
</dbReference>
<feature type="domain" description="Helicase ATP-binding" evidence="12">
    <location>
        <begin position="261"/>
        <end position="503"/>
    </location>
</feature>
<dbReference type="PROSITE" id="PS51195">
    <property type="entry name" value="Q_MOTIF"/>
    <property type="match status" value="1"/>
</dbReference>
<evidence type="ECO:0000256" key="7">
    <source>
        <dbReference type="ARBA" id="ARBA00022884"/>
    </source>
</evidence>
<feature type="region of interest" description="Disordered" evidence="11">
    <location>
        <begin position="1"/>
        <end position="191"/>
    </location>
</feature>
<evidence type="ECO:0000256" key="4">
    <source>
        <dbReference type="ARBA" id="ARBA00022801"/>
    </source>
</evidence>
<keyword evidence="5 10" id="KW-0347">Helicase</keyword>
<keyword evidence="6 10" id="KW-0067">ATP-binding</keyword>
<proteinExistence type="inferred from homology"/>
<dbReference type="InterPro" id="IPR000629">
    <property type="entry name" value="RNA-helicase_DEAD-box_CS"/>
</dbReference>
<evidence type="ECO:0000256" key="11">
    <source>
        <dbReference type="SAM" id="MobiDB-lite"/>
    </source>
</evidence>
<feature type="region of interest" description="Disordered" evidence="11">
    <location>
        <begin position="575"/>
        <end position="648"/>
    </location>
</feature>
<evidence type="ECO:0000256" key="2">
    <source>
        <dbReference type="ARBA" id="ARBA00022552"/>
    </source>
</evidence>
<keyword evidence="16" id="KW-1185">Reference proteome</keyword>
<comment type="caution">
    <text evidence="15">The sequence shown here is derived from an EMBL/GenBank/DDBJ whole genome shotgun (WGS) entry which is preliminary data.</text>
</comment>